<evidence type="ECO:0000313" key="2">
    <source>
        <dbReference type="EMBL" id="CCB79944.1"/>
    </source>
</evidence>
<keyword evidence="1" id="KW-0472">Membrane</keyword>
<keyword evidence="1" id="KW-1133">Transmembrane helix</keyword>
<evidence type="ECO:0000313" key="3">
    <source>
        <dbReference type="Proteomes" id="UP000008387"/>
    </source>
</evidence>
<dbReference type="KEGG" id="hbi:HBZC1_09580"/>
<name>F8KQ69_HELBC</name>
<protein>
    <submittedName>
        <fullName evidence="2">Uncharacterized protein</fullName>
    </submittedName>
</protein>
<dbReference type="RefSeq" id="WP_006016742.1">
    <property type="nucleotide sequence ID" value="NC_015674.1"/>
</dbReference>
<keyword evidence="1" id="KW-0812">Transmembrane</keyword>
<keyword evidence="3" id="KW-1185">Reference proteome</keyword>
<dbReference type="HOGENOM" id="CLU_203772_1_0_7"/>
<dbReference type="GeneID" id="64362638"/>
<dbReference type="EMBL" id="FR871757">
    <property type="protein sequence ID" value="CCB79944.1"/>
    <property type="molecule type" value="Genomic_DNA"/>
</dbReference>
<feature type="transmembrane region" description="Helical" evidence="1">
    <location>
        <begin position="6"/>
        <end position="22"/>
    </location>
</feature>
<gene>
    <name evidence="2" type="ordered locus">HBZC1_09580</name>
</gene>
<evidence type="ECO:0000256" key="1">
    <source>
        <dbReference type="SAM" id="Phobius"/>
    </source>
</evidence>
<dbReference type="STRING" id="1002804.HBZC1_09580"/>
<feature type="transmembrane region" description="Helical" evidence="1">
    <location>
        <begin position="29"/>
        <end position="49"/>
    </location>
</feature>
<dbReference type="AlphaFoldDB" id="F8KQ69"/>
<proteinExistence type="predicted"/>
<organism evidence="2 3">
    <name type="scientific">Helicobacter bizzozeronii (strain CIII-1)</name>
    <dbReference type="NCBI Taxonomy" id="1002804"/>
    <lineage>
        <taxon>Bacteria</taxon>
        <taxon>Pseudomonadati</taxon>
        <taxon>Campylobacterota</taxon>
        <taxon>Epsilonproteobacteria</taxon>
        <taxon>Campylobacterales</taxon>
        <taxon>Helicobacteraceae</taxon>
        <taxon>Helicobacter</taxon>
    </lineage>
</organism>
<dbReference type="Proteomes" id="UP000008387">
    <property type="component" value="Chromosome"/>
</dbReference>
<accession>F8KQ69</accession>
<sequence length="54" mass="6178">MEFLGFVITLVVVAIIFFKPAWEKLAFGLFVTFWLVELVMFVAHTSSVLPNMNL</sequence>
<reference evidence="2 3" key="1">
    <citation type="journal article" date="2011" name="J. Bacteriol.">
        <title>Genome sequence of Helicobacter bizzozeronii strain CIII-1, an isolate from human gastric mucosa.</title>
        <authorList>
            <person name="Schott T."/>
            <person name="Rossi M."/>
            <person name="Hanninen M.L."/>
        </authorList>
    </citation>
    <scope>NUCLEOTIDE SEQUENCE [LARGE SCALE GENOMIC DNA]</scope>
    <source>
        <strain evidence="2 3">CIII-1</strain>
    </source>
</reference>